<name>X0V7B0_9ZZZZ</name>
<sequence>VKYKEDGQDDDQYAFLYPWNILTEEVVGTTGINAGFVNTEADGPQVFYFNPDDTLVIKPIPNENAAGTANMQVKCILLPGLTATTVPTFLYDDWIELIAKGAASMIMNMAGKKWYNPQLSKKYENEYVRARGDEARAQRWGGRTRTQLHVRHNKGFSGGSRSGNNGWF</sequence>
<organism evidence="1">
    <name type="scientific">marine sediment metagenome</name>
    <dbReference type="NCBI Taxonomy" id="412755"/>
    <lineage>
        <taxon>unclassified sequences</taxon>
        <taxon>metagenomes</taxon>
        <taxon>ecological metagenomes</taxon>
    </lineage>
</organism>
<comment type="caution">
    <text evidence="1">The sequence shown here is derived from an EMBL/GenBank/DDBJ whole genome shotgun (WGS) entry which is preliminary data.</text>
</comment>
<accession>X0V7B0</accession>
<dbReference type="EMBL" id="BARS01021230">
    <property type="protein sequence ID" value="GAG13990.1"/>
    <property type="molecule type" value="Genomic_DNA"/>
</dbReference>
<proteinExistence type="predicted"/>
<reference evidence="1" key="1">
    <citation type="journal article" date="2014" name="Front. Microbiol.">
        <title>High frequency of phylogenetically diverse reductive dehalogenase-homologous genes in deep subseafloor sedimentary metagenomes.</title>
        <authorList>
            <person name="Kawai M."/>
            <person name="Futagami T."/>
            <person name="Toyoda A."/>
            <person name="Takaki Y."/>
            <person name="Nishi S."/>
            <person name="Hori S."/>
            <person name="Arai W."/>
            <person name="Tsubouchi T."/>
            <person name="Morono Y."/>
            <person name="Uchiyama I."/>
            <person name="Ito T."/>
            <person name="Fujiyama A."/>
            <person name="Inagaki F."/>
            <person name="Takami H."/>
        </authorList>
    </citation>
    <scope>NUCLEOTIDE SEQUENCE</scope>
    <source>
        <strain evidence="1">Expedition CK06-06</strain>
    </source>
</reference>
<dbReference type="AlphaFoldDB" id="X0V7B0"/>
<protein>
    <submittedName>
        <fullName evidence="1">Uncharacterized protein</fullName>
    </submittedName>
</protein>
<gene>
    <name evidence="1" type="ORF">S01H1_34135</name>
</gene>
<feature type="non-terminal residue" evidence="1">
    <location>
        <position position="1"/>
    </location>
</feature>
<evidence type="ECO:0000313" key="1">
    <source>
        <dbReference type="EMBL" id="GAG13990.1"/>
    </source>
</evidence>